<proteinExistence type="predicted"/>
<name>A0A834MJ38_RHYFE</name>
<dbReference type="Proteomes" id="UP000625711">
    <property type="component" value="Unassembled WGS sequence"/>
</dbReference>
<evidence type="ECO:0000313" key="3">
    <source>
        <dbReference type="Proteomes" id="UP000625711"/>
    </source>
</evidence>
<accession>A0A834MJ38</accession>
<evidence type="ECO:0000256" key="1">
    <source>
        <dbReference type="SAM" id="MobiDB-lite"/>
    </source>
</evidence>
<feature type="compositionally biased region" description="Low complexity" evidence="1">
    <location>
        <begin position="55"/>
        <end position="66"/>
    </location>
</feature>
<reference evidence="2" key="1">
    <citation type="submission" date="2020-08" db="EMBL/GenBank/DDBJ databases">
        <title>Genome sequencing and assembly of the red palm weevil Rhynchophorus ferrugineus.</title>
        <authorList>
            <person name="Dias G.B."/>
            <person name="Bergman C.M."/>
            <person name="Manee M."/>
        </authorList>
    </citation>
    <scope>NUCLEOTIDE SEQUENCE</scope>
    <source>
        <strain evidence="2">AA-2017</strain>
        <tissue evidence="2">Whole larva</tissue>
    </source>
</reference>
<organism evidence="2 3">
    <name type="scientific">Rhynchophorus ferrugineus</name>
    <name type="common">Red palm weevil</name>
    <name type="synonym">Curculio ferrugineus</name>
    <dbReference type="NCBI Taxonomy" id="354439"/>
    <lineage>
        <taxon>Eukaryota</taxon>
        <taxon>Metazoa</taxon>
        <taxon>Ecdysozoa</taxon>
        <taxon>Arthropoda</taxon>
        <taxon>Hexapoda</taxon>
        <taxon>Insecta</taxon>
        <taxon>Pterygota</taxon>
        <taxon>Neoptera</taxon>
        <taxon>Endopterygota</taxon>
        <taxon>Coleoptera</taxon>
        <taxon>Polyphaga</taxon>
        <taxon>Cucujiformia</taxon>
        <taxon>Curculionidae</taxon>
        <taxon>Dryophthorinae</taxon>
        <taxon>Rhynchophorus</taxon>
    </lineage>
</organism>
<feature type="compositionally biased region" description="Polar residues" evidence="1">
    <location>
        <begin position="1"/>
        <end position="12"/>
    </location>
</feature>
<evidence type="ECO:0000313" key="2">
    <source>
        <dbReference type="EMBL" id="KAF7285161.1"/>
    </source>
</evidence>
<protein>
    <submittedName>
        <fullName evidence="2">Uncharacterized protein</fullName>
    </submittedName>
</protein>
<feature type="region of interest" description="Disordered" evidence="1">
    <location>
        <begin position="1"/>
        <end position="24"/>
    </location>
</feature>
<dbReference type="AlphaFoldDB" id="A0A834MJ38"/>
<sequence>MGTSPRTNTSACPNGGGCHHGTGKVVKENKNNIFAGVSRQPDASPGNRPGNGIPATSAADAAANAAGELSPSRDLKPSGATARPNAIGGERTGCHDDGPPADAAPLEIHCHLEMF</sequence>
<keyword evidence="3" id="KW-1185">Reference proteome</keyword>
<gene>
    <name evidence="2" type="ORF">GWI33_012012</name>
</gene>
<feature type="region of interest" description="Disordered" evidence="1">
    <location>
        <begin position="36"/>
        <end position="104"/>
    </location>
</feature>
<comment type="caution">
    <text evidence="2">The sequence shown here is derived from an EMBL/GenBank/DDBJ whole genome shotgun (WGS) entry which is preliminary data.</text>
</comment>
<dbReference type="EMBL" id="JAACXV010000061">
    <property type="protein sequence ID" value="KAF7285161.1"/>
    <property type="molecule type" value="Genomic_DNA"/>
</dbReference>